<dbReference type="GO" id="GO:0004163">
    <property type="term" value="F:diphosphomevalonate decarboxylase activity"/>
    <property type="evidence" value="ECO:0007669"/>
    <property type="project" value="UniProtKB-EC"/>
</dbReference>
<keyword evidence="4" id="KW-0444">Lipid biosynthesis</keyword>
<evidence type="ECO:0000256" key="12">
    <source>
        <dbReference type="ARBA" id="ARBA00023239"/>
    </source>
</evidence>
<dbReference type="EMBL" id="PJEX01000168">
    <property type="protein sequence ID" value="TKW53781.1"/>
    <property type="molecule type" value="Genomic_DNA"/>
</dbReference>
<dbReference type="Pfam" id="PF22700">
    <property type="entry name" value="MVD-like_N"/>
    <property type="match status" value="1"/>
</dbReference>
<dbReference type="GO" id="GO:0005829">
    <property type="term" value="C:cytosol"/>
    <property type="evidence" value="ECO:0007669"/>
    <property type="project" value="InterPro"/>
</dbReference>
<protein>
    <recommendedName>
        <fullName evidence="3">diphosphomevalonate decarboxylase</fullName>
        <ecNumber evidence="3">4.1.1.33</ecNumber>
    </recommendedName>
</protein>
<comment type="catalytic activity">
    <reaction evidence="13">
        <text>(R)-5-diphosphomevalonate + ATP = isopentenyl diphosphate + ADP + phosphate + CO2</text>
        <dbReference type="Rhea" id="RHEA:23732"/>
        <dbReference type="ChEBI" id="CHEBI:16526"/>
        <dbReference type="ChEBI" id="CHEBI:30616"/>
        <dbReference type="ChEBI" id="CHEBI:43474"/>
        <dbReference type="ChEBI" id="CHEBI:57557"/>
        <dbReference type="ChEBI" id="CHEBI:128769"/>
        <dbReference type="ChEBI" id="CHEBI:456216"/>
        <dbReference type="EC" id="4.1.1.33"/>
    </reaction>
    <physiologicalReaction direction="left-to-right" evidence="13">
        <dbReference type="Rhea" id="RHEA:23733"/>
    </physiologicalReaction>
</comment>
<evidence type="ECO:0000256" key="11">
    <source>
        <dbReference type="ARBA" id="ARBA00023221"/>
    </source>
</evidence>
<dbReference type="EC" id="4.1.1.33" evidence="3"/>
<dbReference type="NCBIfam" id="TIGR01240">
    <property type="entry name" value="mevDPdecarb"/>
    <property type="match status" value="1"/>
</dbReference>
<dbReference type="Proteomes" id="UP000310108">
    <property type="component" value="Unassembled WGS sequence"/>
</dbReference>
<comment type="pathway">
    <text evidence="1">Isoprenoid biosynthesis; isopentenyl diphosphate biosynthesis via mevalonate pathway; isopentenyl diphosphate from (R)-mevalonate: step 3/3.</text>
</comment>
<evidence type="ECO:0000259" key="17">
    <source>
        <dbReference type="Pfam" id="PF22700"/>
    </source>
</evidence>
<comment type="caution">
    <text evidence="18">The sequence shown here is derived from an EMBL/GenBank/DDBJ whole genome shotgun (WGS) entry which is preliminary data.</text>
</comment>
<proteinExistence type="inferred from homology"/>
<dbReference type="InterPro" id="IPR014721">
    <property type="entry name" value="Ribsml_uS5_D2-typ_fold_subgr"/>
</dbReference>
<dbReference type="Pfam" id="PF04884">
    <property type="entry name" value="UVB_sens_prot"/>
    <property type="match status" value="1"/>
</dbReference>
<evidence type="ECO:0000313" key="18">
    <source>
        <dbReference type="EMBL" id="TKW53781.1"/>
    </source>
</evidence>
<feature type="domain" description="Protein root UVB sensitive/RUS" evidence="15">
    <location>
        <begin position="456"/>
        <end position="689"/>
    </location>
</feature>
<keyword evidence="7" id="KW-0752">Steroid biosynthesis</keyword>
<dbReference type="SUPFAM" id="SSF55060">
    <property type="entry name" value="GHMP Kinase, C-terminal domain"/>
    <property type="match status" value="1"/>
</dbReference>
<dbReference type="InterPro" id="IPR029765">
    <property type="entry name" value="Mev_diP_decarb"/>
</dbReference>
<dbReference type="GO" id="GO:0016126">
    <property type="term" value="P:sterol biosynthetic process"/>
    <property type="evidence" value="ECO:0007669"/>
    <property type="project" value="UniProtKB-KW"/>
</dbReference>
<dbReference type="Pfam" id="PF18376">
    <property type="entry name" value="MDD_C"/>
    <property type="match status" value="1"/>
</dbReference>
<accession>A0A4U6XDD6</accession>
<keyword evidence="12" id="KW-0456">Lyase</keyword>
<sequence length="874" mass="94768">MADNKVYRASTTAPVNIAVVKYWGKRDAKLNLPTNSSLSVTLSQADLRTLTTASCSGSYPAGDNLILNGEAADVSGARTQACFRELRARRAALEEKNPSLPKLSALPLKIVTENNFPTAAGLASSAAGFAALVRAIADLYELPDSPSELSLIARQGSGSACRSLFGGYVAWRMGDRADGTDSKADLVAEASHWPDMRALILVASAAKKGVSSTSGMQQTVATSGLFKQRVAEVVPKHMAEMEDAIARRDFEQFAEVTMKDSNSFHSSCSDTYPPIFYMNDVSRAAIRAVEQINAAAGKTVAAYTFDAGPNAVIYYLEKDTAAVVGAFAPILASVGGWKEGVEGVKSSVTLDETVAGILKGGVSRVIQTGVGEGPIKSDIYLANTKNQKMEGTDKEVLLIEERDGSGKIVCQWLHNPDSQKIAQLREPHHHHHPLPHNTKASTAVTLNHAAGLFTNMRQILFDAFLPIGYPDSVTPDYIGYQAYDSLQAFFSTITGLLSNRAILQGLGVGDPNSSATYALLLTILKDGISRVATIAFAYRFGLVIEPECKRYRFLADIFNDSAFFLDLFSPYFDPWTKVAAIVLAEALRAMCGVAAGASKAALSKHFARRNNLSELNAKEASQETAIGLVGLLVGSIVVRFVEGREAVFFLMVFLVFVHLAMNYFGVRCVQLDTLNQQRATILFDHYAQTKRVLTPQQVARRENIIFWSPVIKNLRGEAVAKIVFAKSYADAMTADVKSADIRFVTLKRDVQPHKEGKLTAGFVLCVCEKNGFATVKIMLLDDRSGDKANHVDTLMAWYYAILVARDRQLGTKTDADTGTRKLLGAMSVDEIDADNEDVKLGSEALRKAGWNIDDANLDAFAPRISMGYANKKGQ</sequence>
<evidence type="ECO:0000256" key="10">
    <source>
        <dbReference type="ARBA" id="ARBA00023166"/>
    </source>
</evidence>
<dbReference type="STRING" id="1306861.A0A4U6XDD6"/>
<evidence type="ECO:0000256" key="9">
    <source>
        <dbReference type="ARBA" id="ARBA00023098"/>
    </source>
</evidence>
<evidence type="ECO:0000256" key="2">
    <source>
        <dbReference type="ARBA" id="ARBA00008831"/>
    </source>
</evidence>
<evidence type="ECO:0000256" key="5">
    <source>
        <dbReference type="ARBA" id="ARBA00022741"/>
    </source>
</evidence>
<name>A0A4U6XDD6_9PEZI</name>
<evidence type="ECO:0000256" key="13">
    <source>
        <dbReference type="ARBA" id="ARBA00048416"/>
    </source>
</evidence>
<dbReference type="Gene3D" id="3.30.70.890">
    <property type="entry name" value="GHMP kinase, C-terminal domain"/>
    <property type="match status" value="1"/>
</dbReference>
<keyword evidence="14" id="KW-1133">Transmembrane helix</keyword>
<organism evidence="18 19">
    <name type="scientific">Colletotrichum tanaceti</name>
    <dbReference type="NCBI Taxonomy" id="1306861"/>
    <lineage>
        <taxon>Eukaryota</taxon>
        <taxon>Fungi</taxon>
        <taxon>Dikarya</taxon>
        <taxon>Ascomycota</taxon>
        <taxon>Pezizomycotina</taxon>
        <taxon>Sordariomycetes</taxon>
        <taxon>Hypocreomycetidae</taxon>
        <taxon>Glomerellales</taxon>
        <taxon>Glomerellaceae</taxon>
        <taxon>Colletotrichum</taxon>
        <taxon>Colletotrichum destructivum species complex</taxon>
    </lineage>
</organism>
<evidence type="ECO:0000259" key="16">
    <source>
        <dbReference type="Pfam" id="PF18376"/>
    </source>
</evidence>
<dbReference type="InterPro" id="IPR036554">
    <property type="entry name" value="GHMP_kinase_C_sf"/>
</dbReference>
<keyword evidence="6" id="KW-0067">ATP-binding</keyword>
<keyword evidence="9" id="KW-0443">Lipid metabolism</keyword>
<evidence type="ECO:0000259" key="15">
    <source>
        <dbReference type="Pfam" id="PF04884"/>
    </source>
</evidence>
<evidence type="ECO:0000256" key="7">
    <source>
        <dbReference type="ARBA" id="ARBA00022955"/>
    </source>
</evidence>
<evidence type="ECO:0000256" key="4">
    <source>
        <dbReference type="ARBA" id="ARBA00022516"/>
    </source>
</evidence>
<keyword evidence="11" id="KW-0753">Steroid metabolism</keyword>
<keyword evidence="8" id="KW-0756">Sterol biosynthesis</keyword>
<evidence type="ECO:0000313" key="19">
    <source>
        <dbReference type="Proteomes" id="UP000310108"/>
    </source>
</evidence>
<keyword evidence="5" id="KW-0547">Nucleotide-binding</keyword>
<dbReference type="SUPFAM" id="SSF54211">
    <property type="entry name" value="Ribosomal protein S5 domain 2-like"/>
    <property type="match status" value="1"/>
</dbReference>
<evidence type="ECO:0000256" key="1">
    <source>
        <dbReference type="ARBA" id="ARBA00005055"/>
    </source>
</evidence>
<feature type="domain" description="Mvd1 C-terminal" evidence="16">
    <location>
        <begin position="198"/>
        <end position="375"/>
    </location>
</feature>
<reference evidence="18 19" key="1">
    <citation type="journal article" date="2019" name="PLoS ONE">
        <title>Comparative genome analysis indicates high evolutionary potential of pathogenicity genes in Colletotrichum tanaceti.</title>
        <authorList>
            <person name="Lelwala R.V."/>
            <person name="Korhonen P.K."/>
            <person name="Young N.D."/>
            <person name="Scott J.B."/>
            <person name="Ades P.A."/>
            <person name="Gasser R.B."/>
            <person name="Taylor P.W.J."/>
        </authorList>
    </citation>
    <scope>NUCLEOTIDE SEQUENCE [LARGE SCALE GENOMIC DNA]</scope>
    <source>
        <strain evidence="18">BRIP57314</strain>
    </source>
</reference>
<evidence type="ECO:0000256" key="8">
    <source>
        <dbReference type="ARBA" id="ARBA00023011"/>
    </source>
</evidence>
<feature type="transmembrane region" description="Helical" evidence="14">
    <location>
        <begin position="648"/>
        <end position="666"/>
    </location>
</feature>
<feature type="domain" description="Diphosphomevalonate decarboxylase-like N-terminal" evidence="17">
    <location>
        <begin position="13"/>
        <end position="183"/>
    </location>
</feature>
<keyword evidence="19" id="KW-1185">Reference proteome</keyword>
<keyword evidence="10" id="KW-1207">Sterol metabolism</keyword>
<dbReference type="InterPro" id="IPR053859">
    <property type="entry name" value="MVD-like_N"/>
</dbReference>
<dbReference type="InterPro" id="IPR020568">
    <property type="entry name" value="Ribosomal_Su5_D2-typ_SF"/>
</dbReference>
<dbReference type="FunFam" id="3.30.70.890:FF:000005">
    <property type="entry name" value="Diphosphomevalonate decarboxylase"/>
    <property type="match status" value="1"/>
</dbReference>
<evidence type="ECO:0000256" key="14">
    <source>
        <dbReference type="SAM" id="Phobius"/>
    </source>
</evidence>
<dbReference type="AlphaFoldDB" id="A0A4U6XDD6"/>
<dbReference type="PANTHER" id="PTHR10977">
    <property type="entry name" value="DIPHOSPHOMEVALONATE DECARBOXYLASE"/>
    <property type="match status" value="1"/>
</dbReference>
<dbReference type="GO" id="GO:0019287">
    <property type="term" value="P:isopentenyl diphosphate biosynthetic process, mevalonate pathway"/>
    <property type="evidence" value="ECO:0007669"/>
    <property type="project" value="InterPro"/>
</dbReference>
<keyword evidence="14" id="KW-0812">Transmembrane</keyword>
<dbReference type="FunFam" id="3.30.230.10:FF:000018">
    <property type="entry name" value="Diphosphomevalonate decarboxylase"/>
    <property type="match status" value="1"/>
</dbReference>
<dbReference type="Gene3D" id="3.30.230.10">
    <property type="match status" value="1"/>
</dbReference>
<dbReference type="PANTHER" id="PTHR10977:SF3">
    <property type="entry name" value="DIPHOSPHOMEVALONATE DECARBOXYLASE"/>
    <property type="match status" value="1"/>
</dbReference>
<dbReference type="InterPro" id="IPR054549">
    <property type="entry name" value="UVB_sens_RUS_dom"/>
</dbReference>
<evidence type="ECO:0000256" key="6">
    <source>
        <dbReference type="ARBA" id="ARBA00022840"/>
    </source>
</evidence>
<dbReference type="InterPro" id="IPR041431">
    <property type="entry name" value="Mvd1_C"/>
</dbReference>
<evidence type="ECO:0000256" key="3">
    <source>
        <dbReference type="ARBA" id="ARBA00012296"/>
    </source>
</evidence>
<gene>
    <name evidence="18" type="primary">mvd1</name>
    <name evidence="18" type="ORF">CTA1_1204</name>
</gene>
<dbReference type="GO" id="GO:0005524">
    <property type="term" value="F:ATP binding"/>
    <property type="evidence" value="ECO:0007669"/>
    <property type="project" value="UniProtKB-KW"/>
</dbReference>
<dbReference type="OrthoDB" id="364779at2759"/>
<keyword evidence="14" id="KW-0472">Membrane</keyword>
<comment type="similarity">
    <text evidence="2">Belongs to the diphosphomevalonate decarboxylase family.</text>
</comment>